<dbReference type="Pfam" id="PF01153">
    <property type="entry name" value="Glypican"/>
    <property type="match status" value="1"/>
</dbReference>
<dbReference type="PANTHER" id="PTHR10822">
    <property type="entry name" value="GLYPICAN"/>
    <property type="match status" value="1"/>
</dbReference>
<accession>A0AA88LPY6</accession>
<keyword evidence="6 12" id="KW-0654">Proteoglycan</keyword>
<dbReference type="GO" id="GO:0016477">
    <property type="term" value="P:cell migration"/>
    <property type="evidence" value="ECO:0007669"/>
    <property type="project" value="TreeGrafter"/>
</dbReference>
<keyword evidence="7 12" id="KW-0472">Membrane</keyword>
<evidence type="ECO:0000313" key="14">
    <source>
        <dbReference type="EMBL" id="KAK2817825.1"/>
    </source>
</evidence>
<evidence type="ECO:0000256" key="1">
    <source>
        <dbReference type="ARBA" id="ARBA00004609"/>
    </source>
</evidence>
<dbReference type="GO" id="GO:0009986">
    <property type="term" value="C:cell surface"/>
    <property type="evidence" value="ECO:0007669"/>
    <property type="project" value="TreeGrafter"/>
</dbReference>
<comment type="function">
    <text evidence="12">Cell surface proteoglycan.</text>
</comment>
<feature type="compositionally biased region" description="Polar residues" evidence="13">
    <location>
        <begin position="599"/>
        <end position="615"/>
    </location>
</feature>
<dbReference type="PANTHER" id="PTHR10822:SF12">
    <property type="entry name" value="GLYPICAN-5"/>
    <property type="match status" value="1"/>
</dbReference>
<dbReference type="InterPro" id="IPR001863">
    <property type="entry name" value="Glypican"/>
</dbReference>
<dbReference type="GO" id="GO:0005886">
    <property type="term" value="C:plasma membrane"/>
    <property type="evidence" value="ECO:0007669"/>
    <property type="project" value="UniProtKB-SubCell"/>
</dbReference>
<evidence type="ECO:0000256" key="13">
    <source>
        <dbReference type="SAM" id="MobiDB-lite"/>
    </source>
</evidence>
<keyword evidence="15" id="KW-1185">Reference proteome</keyword>
<evidence type="ECO:0000313" key="15">
    <source>
        <dbReference type="Proteomes" id="UP001187315"/>
    </source>
</evidence>
<dbReference type="EMBL" id="JAVHJS010000024">
    <property type="protein sequence ID" value="KAK2817825.1"/>
    <property type="molecule type" value="Genomic_DNA"/>
</dbReference>
<dbReference type="Proteomes" id="UP001187315">
    <property type="component" value="Unassembled WGS sequence"/>
</dbReference>
<evidence type="ECO:0000256" key="2">
    <source>
        <dbReference type="ARBA" id="ARBA00010260"/>
    </source>
</evidence>
<dbReference type="GO" id="GO:0090263">
    <property type="term" value="P:positive regulation of canonical Wnt signaling pathway"/>
    <property type="evidence" value="ECO:0007669"/>
    <property type="project" value="TreeGrafter"/>
</dbReference>
<dbReference type="GO" id="GO:1905475">
    <property type="term" value="P:regulation of protein localization to membrane"/>
    <property type="evidence" value="ECO:0007669"/>
    <property type="project" value="TreeGrafter"/>
</dbReference>
<name>A0AA88LPY6_TACVA</name>
<evidence type="ECO:0000256" key="8">
    <source>
        <dbReference type="ARBA" id="ARBA00023180"/>
    </source>
</evidence>
<keyword evidence="5" id="KW-0732">Signal</keyword>
<gene>
    <name evidence="14" type="ORF">Q7C36_021758</name>
</gene>
<sequence>MADKQCSKEWRMVALLLLHENIMGGDLKNLHRTLSLKLALSSGLIRGSSELWDTEVLPPQWLCACVLPKCLQCRLNAHQLSIWKITCETQQNSMNCDRVRKLLQLQQIDTTTGVLNKPRTGSDLQVCLSNSVTCCTRMVEERYQTAVHQDMQNLLQTFSFNLKLLITQNIAIVQDTVDSVVREVQNHTFYLLNELYGDLARRGSSPLAELFTDVGLFVLGAELNLEEAAHSFFNALFPLVYEQLVEPRMAPFDPVYQECVQSVGRRAAAYGTAPTRLALLVSHASLAERTFLQAMHLAVEVINTTDHVQASRDCRYALMRMRYCPLCQALVDSKPCMGYCLNVLRGCLAGLAEVDAHWQEFVRSLEALVTRMQDGDELEHVLSSIPPLITDAVAYASRNAARVTSQVHELCGEPVRSSHVQQGEAIDTLHLHTFSERNEEESLSHRRREFISSFRHYRAFYGGLADQMCVRELASTEGPTCWNGISMVKSYTKRVVGSGIRAQAQNPEVLVKEADPVINQVIDKLKHINQRLQGRFIPKLGTLDQIEMGSGDTDLVFSGQCDDEDGCWGSGDKAAETRSIKPPGLSEQKPDENPHHGSHTQASGHILQASSSWPSGVNGGEKAPRDVPDIPLQTRADLNSVGDD</sequence>
<keyword evidence="4 12" id="KW-0336">GPI-anchor</keyword>
<evidence type="ECO:0000256" key="4">
    <source>
        <dbReference type="ARBA" id="ARBA00022622"/>
    </source>
</evidence>
<dbReference type="GO" id="GO:0005576">
    <property type="term" value="C:extracellular region"/>
    <property type="evidence" value="ECO:0007669"/>
    <property type="project" value="TreeGrafter"/>
</dbReference>
<dbReference type="GO" id="GO:0098552">
    <property type="term" value="C:side of membrane"/>
    <property type="evidence" value="ECO:0007669"/>
    <property type="project" value="UniProtKB-KW"/>
</dbReference>
<comment type="caution">
    <text evidence="14">The sequence shown here is derived from an EMBL/GenBank/DDBJ whole genome shotgun (WGS) entry which is preliminary data.</text>
</comment>
<keyword evidence="10 12" id="KW-0449">Lipoprotein</keyword>
<evidence type="ECO:0000256" key="5">
    <source>
        <dbReference type="ARBA" id="ARBA00022729"/>
    </source>
</evidence>
<organism evidence="14 15">
    <name type="scientific">Tachysurus vachellii</name>
    <name type="common">Darkbarbel catfish</name>
    <name type="synonym">Pelteobagrus vachellii</name>
    <dbReference type="NCBI Taxonomy" id="175792"/>
    <lineage>
        <taxon>Eukaryota</taxon>
        <taxon>Metazoa</taxon>
        <taxon>Chordata</taxon>
        <taxon>Craniata</taxon>
        <taxon>Vertebrata</taxon>
        <taxon>Euteleostomi</taxon>
        <taxon>Actinopterygii</taxon>
        <taxon>Neopterygii</taxon>
        <taxon>Teleostei</taxon>
        <taxon>Ostariophysi</taxon>
        <taxon>Siluriformes</taxon>
        <taxon>Bagridae</taxon>
        <taxon>Tachysurus</taxon>
    </lineage>
</organism>
<evidence type="ECO:0000256" key="12">
    <source>
        <dbReference type="RuleBase" id="RU003519"/>
    </source>
</evidence>
<evidence type="ECO:0000256" key="7">
    <source>
        <dbReference type="ARBA" id="ARBA00023136"/>
    </source>
</evidence>
<evidence type="ECO:0000256" key="10">
    <source>
        <dbReference type="ARBA" id="ARBA00023288"/>
    </source>
</evidence>
<evidence type="ECO:0000256" key="11">
    <source>
        <dbReference type="RuleBase" id="RU003518"/>
    </source>
</evidence>
<reference evidence="14" key="1">
    <citation type="submission" date="2023-08" db="EMBL/GenBank/DDBJ databases">
        <title>Pelteobagrus vachellii genome.</title>
        <authorList>
            <person name="Liu H."/>
        </authorList>
    </citation>
    <scope>NUCLEOTIDE SEQUENCE</scope>
    <source>
        <strain evidence="14">PRFRI_2022a</strain>
        <tissue evidence="14">Muscle</tissue>
    </source>
</reference>
<evidence type="ECO:0000256" key="6">
    <source>
        <dbReference type="ARBA" id="ARBA00022974"/>
    </source>
</evidence>
<keyword evidence="9 12" id="KW-0357">Heparan sulfate</keyword>
<dbReference type="AlphaFoldDB" id="A0AA88LPY6"/>
<comment type="subcellular location">
    <subcellularLocation>
        <location evidence="1 12">Cell membrane</location>
        <topology evidence="1 12">Lipid-anchor</topology>
        <topology evidence="1 12">GPI-anchor</topology>
    </subcellularLocation>
</comment>
<evidence type="ECO:0000256" key="9">
    <source>
        <dbReference type="ARBA" id="ARBA00023207"/>
    </source>
</evidence>
<keyword evidence="3" id="KW-1003">Cell membrane</keyword>
<comment type="similarity">
    <text evidence="2 11">Belongs to the glypican family.</text>
</comment>
<evidence type="ECO:0008006" key="16">
    <source>
        <dbReference type="Google" id="ProtNLM"/>
    </source>
</evidence>
<proteinExistence type="inferred from homology"/>
<keyword evidence="8" id="KW-0325">Glycoprotein</keyword>
<feature type="region of interest" description="Disordered" evidence="13">
    <location>
        <begin position="567"/>
        <end position="644"/>
    </location>
</feature>
<evidence type="ECO:0000256" key="3">
    <source>
        <dbReference type="ARBA" id="ARBA00022475"/>
    </source>
</evidence>
<protein>
    <recommendedName>
        <fullName evidence="16">Glypican 5</fullName>
    </recommendedName>
</protein>